<dbReference type="PANTHER" id="PTHR11715:SF3">
    <property type="entry name" value="GLYCINE CLEAVAGE SYSTEM H PROTEIN-RELATED"/>
    <property type="match status" value="1"/>
</dbReference>
<protein>
    <submittedName>
        <fullName evidence="2">Glycine cleavage system protein H</fullName>
    </submittedName>
</protein>
<reference evidence="2 3" key="1">
    <citation type="submission" date="2019-05" db="EMBL/GenBank/DDBJ databases">
        <authorList>
            <person name="Lee S.D."/>
        </authorList>
    </citation>
    <scope>NUCLEOTIDE SEQUENCE [LARGE SCALE GENOMIC DNA]</scope>
    <source>
        <strain evidence="2 3">YC2-7</strain>
    </source>
</reference>
<dbReference type="GO" id="GO:0009249">
    <property type="term" value="P:protein lipoylation"/>
    <property type="evidence" value="ECO:0007669"/>
    <property type="project" value="TreeGrafter"/>
</dbReference>
<evidence type="ECO:0000256" key="1">
    <source>
        <dbReference type="ARBA" id="ARBA00022823"/>
    </source>
</evidence>
<dbReference type="GO" id="GO:0019464">
    <property type="term" value="P:glycine decarboxylation via glycine cleavage system"/>
    <property type="evidence" value="ECO:0007669"/>
    <property type="project" value="InterPro"/>
</dbReference>
<dbReference type="InterPro" id="IPR033753">
    <property type="entry name" value="GCV_H/Fam206"/>
</dbReference>
<dbReference type="EMBL" id="VCQU01000004">
    <property type="protein sequence ID" value="NMN96282.1"/>
    <property type="molecule type" value="Genomic_DNA"/>
</dbReference>
<dbReference type="SUPFAM" id="SSF51230">
    <property type="entry name" value="Single hybrid motif"/>
    <property type="match status" value="1"/>
</dbReference>
<proteinExistence type="predicted"/>
<dbReference type="PANTHER" id="PTHR11715">
    <property type="entry name" value="GLYCINE CLEAVAGE SYSTEM H PROTEIN"/>
    <property type="match status" value="1"/>
</dbReference>
<sequence>MATQNWLTVATSTNYFDVPLRISMMPVVAQQIGAVSAVDLPRVGSVVEAGAQCGVVVSAGESTGLYSPVTGRVTIVNDAVSSDPGLAAADPTGAGWLFAVLPSRG</sequence>
<comment type="caution">
    <text evidence="2">The sequence shown here is derived from an EMBL/GenBank/DDBJ whole genome shotgun (WGS) entry which is preliminary data.</text>
</comment>
<name>A0A848KHV3_9NOCA</name>
<organism evidence="2 3">
    <name type="scientific">Antrihabitans stalactiti</name>
    <dbReference type="NCBI Taxonomy" id="2584121"/>
    <lineage>
        <taxon>Bacteria</taxon>
        <taxon>Bacillati</taxon>
        <taxon>Actinomycetota</taxon>
        <taxon>Actinomycetes</taxon>
        <taxon>Mycobacteriales</taxon>
        <taxon>Nocardiaceae</taxon>
        <taxon>Antrihabitans</taxon>
    </lineage>
</organism>
<dbReference type="GO" id="GO:0005829">
    <property type="term" value="C:cytosol"/>
    <property type="evidence" value="ECO:0007669"/>
    <property type="project" value="TreeGrafter"/>
</dbReference>
<dbReference type="GO" id="GO:0005960">
    <property type="term" value="C:glycine cleavage complex"/>
    <property type="evidence" value="ECO:0007669"/>
    <property type="project" value="InterPro"/>
</dbReference>
<evidence type="ECO:0000313" key="2">
    <source>
        <dbReference type="EMBL" id="NMN96282.1"/>
    </source>
</evidence>
<dbReference type="InterPro" id="IPR002930">
    <property type="entry name" value="GCV_H"/>
</dbReference>
<dbReference type="InterPro" id="IPR011053">
    <property type="entry name" value="Single_hybrid_motif"/>
</dbReference>
<dbReference type="RefSeq" id="WP_169587986.1">
    <property type="nucleotide sequence ID" value="NZ_VCQU01000004.1"/>
</dbReference>
<evidence type="ECO:0000313" key="3">
    <source>
        <dbReference type="Proteomes" id="UP000535543"/>
    </source>
</evidence>
<gene>
    <name evidence="2" type="ORF">FGL95_14675</name>
</gene>
<dbReference type="Gene3D" id="2.40.50.100">
    <property type="match status" value="1"/>
</dbReference>
<reference evidence="2 3" key="2">
    <citation type="submission" date="2020-06" db="EMBL/GenBank/DDBJ databases">
        <title>Antribacter stalactiti gen. nov., sp. nov., a new member of the family Nacardiaceae isolated from a cave.</title>
        <authorList>
            <person name="Kim I.S."/>
        </authorList>
    </citation>
    <scope>NUCLEOTIDE SEQUENCE [LARGE SCALE GENOMIC DNA]</scope>
    <source>
        <strain evidence="2 3">YC2-7</strain>
    </source>
</reference>
<keyword evidence="1" id="KW-0450">Lipoyl</keyword>
<accession>A0A848KHV3</accession>
<dbReference type="Pfam" id="PF01597">
    <property type="entry name" value="GCV_H"/>
    <property type="match status" value="1"/>
</dbReference>
<dbReference type="Proteomes" id="UP000535543">
    <property type="component" value="Unassembled WGS sequence"/>
</dbReference>
<keyword evidence="3" id="KW-1185">Reference proteome</keyword>
<dbReference type="AlphaFoldDB" id="A0A848KHV3"/>
<dbReference type="CDD" id="cd06848">
    <property type="entry name" value="GCS_H"/>
    <property type="match status" value="1"/>
</dbReference>